<dbReference type="AlphaFoldDB" id="A0A4D8PXF0"/>
<evidence type="ECO:0000313" key="2">
    <source>
        <dbReference type="Proteomes" id="UP000298595"/>
    </source>
</evidence>
<gene>
    <name evidence="1" type="ORF">D3093_35375</name>
</gene>
<dbReference type="EMBL" id="CP032328">
    <property type="protein sequence ID" value="QCO00529.1"/>
    <property type="molecule type" value="Genomic_DNA"/>
</dbReference>
<dbReference type="Proteomes" id="UP000298595">
    <property type="component" value="Plasmid p7"/>
</dbReference>
<proteinExistence type="predicted"/>
<geneLocation type="plasmid" evidence="1 2">
    <name>p7</name>
</geneLocation>
<name>A0A4D8PXF0_9PROT</name>
<accession>A0A4D8PXF0</accession>
<protein>
    <submittedName>
        <fullName evidence="1">Uncharacterized protein</fullName>
    </submittedName>
</protein>
<reference evidence="1 2" key="1">
    <citation type="submission" date="2018-09" db="EMBL/GenBank/DDBJ databases">
        <title>Whole genome based analysis of evolution and adaptive divergence in Indian and Brazilian strains of Azospirillum brasilense.</title>
        <authorList>
            <person name="Singh C."/>
            <person name="Tripathi A.K."/>
        </authorList>
    </citation>
    <scope>NUCLEOTIDE SEQUENCE [LARGE SCALE GENOMIC DNA]</scope>
    <source>
        <strain evidence="1 2">MTCC4035</strain>
        <plasmid evidence="1 2">p7</plasmid>
    </source>
</reference>
<dbReference type="KEGG" id="aare:D3093_35375"/>
<organism evidence="1 2">
    <name type="scientific">Azospirillum argentinense</name>
    <dbReference type="NCBI Taxonomy" id="2970906"/>
    <lineage>
        <taxon>Bacteria</taxon>
        <taxon>Pseudomonadati</taxon>
        <taxon>Pseudomonadota</taxon>
        <taxon>Alphaproteobacteria</taxon>
        <taxon>Rhodospirillales</taxon>
        <taxon>Azospirillaceae</taxon>
        <taxon>Azospirillum</taxon>
    </lineage>
</organism>
<keyword evidence="1" id="KW-0614">Plasmid</keyword>
<evidence type="ECO:0000313" key="1">
    <source>
        <dbReference type="EMBL" id="QCO00529.1"/>
    </source>
</evidence>
<dbReference type="RefSeq" id="WP_137119223.1">
    <property type="nucleotide sequence ID" value="NZ_CP032328.1"/>
</dbReference>
<sequence length="237" mass="25603">MLTDLGQSPSSFGAQPRVSPALYIEVRDWLLANDPDGPENYEWAQSIVPPETAEHLAGDIIWIILCAGRSAQAARTLEKRVFAALRAGQPAVTAFGYRAKAAAIDRAWLERDADFAAFQAVRAKGDVDAMLEWCGAIPFVGAITKYQLAKNVGFDVCKPDIWLARLAGLPEKTPAARLFPACQSLCAGLAAATGDRIATVDSVLWLACNKQLLEIDTTGVRFVPRTGARRSIFEAAE</sequence>